<dbReference type="AlphaFoldDB" id="A0A8J2K5Y1"/>
<dbReference type="Pfam" id="PF13409">
    <property type="entry name" value="GST_N_2"/>
    <property type="match status" value="1"/>
</dbReference>
<reference evidence="2" key="1">
    <citation type="submission" date="2021-06" db="EMBL/GenBank/DDBJ databases">
        <authorList>
            <person name="Hodson N. C."/>
            <person name="Mongue J. A."/>
            <person name="Jaron S. K."/>
        </authorList>
    </citation>
    <scope>NUCLEOTIDE SEQUENCE</scope>
</reference>
<dbReference type="InterPro" id="IPR040079">
    <property type="entry name" value="Glutathione_S-Trfase"/>
</dbReference>
<sequence length="294" mass="33182">MATNFTGKIEEGGEFEPEANRYILYVALGCPFAHRTLIVRKLKGLEDVIGLSVVNAYLGKDGWFFVTPEECPGAIPDPVNNFKLLREAYFLTDPNFAGRITVPVLFDKKTNRIVNNESSEIVRILGTKFNKLAKYPEVDLYPSDIADEIDALNEKFQVGINSSVYIAGFATSQEGYDKGARLAYKSLLELEDLLSKQEGSFLFGDRITEADVRLFPTLIRFDPVYTVLYKCNLIRVQDLPFTSAWLKRFLDAKGVRETVNMTHIKKTYFISVNQEAANPHKIVPLYNGPLFPSD</sequence>
<dbReference type="EMBL" id="CAJVCH010251058">
    <property type="protein sequence ID" value="CAG7733560.1"/>
    <property type="molecule type" value="Genomic_DNA"/>
</dbReference>
<feature type="domain" description="GST C-terminal" evidence="1">
    <location>
        <begin position="131"/>
        <end position="269"/>
    </location>
</feature>
<dbReference type="Pfam" id="PF13410">
    <property type="entry name" value="GST_C_2"/>
    <property type="match status" value="1"/>
</dbReference>
<dbReference type="PANTHER" id="PTHR32419:SF6">
    <property type="entry name" value="GLUTATHIONE S-TRANSFERASE OMEGA-LIKE 1-RELATED"/>
    <property type="match status" value="1"/>
</dbReference>
<dbReference type="GO" id="GO:0004364">
    <property type="term" value="F:glutathione transferase activity"/>
    <property type="evidence" value="ECO:0007669"/>
    <property type="project" value="InterPro"/>
</dbReference>
<dbReference type="InterPro" id="IPR016639">
    <property type="entry name" value="GST_Omega/GSH"/>
</dbReference>
<dbReference type="PROSITE" id="PS50405">
    <property type="entry name" value="GST_CTER"/>
    <property type="match status" value="1"/>
</dbReference>
<name>A0A8J2K5Y1_9HEXA</name>
<keyword evidence="3" id="KW-1185">Reference proteome</keyword>
<dbReference type="Proteomes" id="UP000708208">
    <property type="component" value="Unassembled WGS sequence"/>
</dbReference>
<accession>A0A8J2K5Y1</accession>
<evidence type="ECO:0000259" key="1">
    <source>
        <dbReference type="PROSITE" id="PS50405"/>
    </source>
</evidence>
<comment type="caution">
    <text evidence="2">The sequence shown here is derived from an EMBL/GenBank/DDBJ whole genome shotgun (WGS) entry which is preliminary data.</text>
</comment>
<dbReference type="PIRSF" id="PIRSF015753">
    <property type="entry name" value="GST"/>
    <property type="match status" value="1"/>
</dbReference>
<organism evidence="2 3">
    <name type="scientific">Allacma fusca</name>
    <dbReference type="NCBI Taxonomy" id="39272"/>
    <lineage>
        <taxon>Eukaryota</taxon>
        <taxon>Metazoa</taxon>
        <taxon>Ecdysozoa</taxon>
        <taxon>Arthropoda</taxon>
        <taxon>Hexapoda</taxon>
        <taxon>Collembola</taxon>
        <taxon>Symphypleona</taxon>
        <taxon>Sminthuridae</taxon>
        <taxon>Allacma</taxon>
    </lineage>
</organism>
<dbReference type="SFLD" id="SFLDG01148">
    <property type="entry name" value="Xi_(cytGST)"/>
    <property type="match status" value="1"/>
</dbReference>
<protein>
    <recommendedName>
        <fullName evidence="1">GST C-terminal domain-containing protein</fullName>
    </recommendedName>
</protein>
<dbReference type="SFLD" id="SFLDS00019">
    <property type="entry name" value="Glutathione_Transferase_(cytos"/>
    <property type="match status" value="1"/>
</dbReference>
<proteinExistence type="predicted"/>
<dbReference type="InterPro" id="IPR010987">
    <property type="entry name" value="Glutathione-S-Trfase_C-like"/>
</dbReference>
<gene>
    <name evidence="2" type="ORF">AFUS01_LOCUS21998</name>
</gene>
<dbReference type="PANTHER" id="PTHR32419">
    <property type="entry name" value="GLUTATHIONYL-HYDROQUINONE REDUCTASE"/>
    <property type="match status" value="1"/>
</dbReference>
<dbReference type="OrthoDB" id="2309723at2759"/>
<dbReference type="SFLD" id="SFLDG01206">
    <property type="entry name" value="Xi.1"/>
    <property type="match status" value="1"/>
</dbReference>
<evidence type="ECO:0000313" key="3">
    <source>
        <dbReference type="Proteomes" id="UP000708208"/>
    </source>
</evidence>
<dbReference type="GO" id="GO:0005737">
    <property type="term" value="C:cytoplasm"/>
    <property type="evidence" value="ECO:0007669"/>
    <property type="project" value="TreeGrafter"/>
</dbReference>
<evidence type="ECO:0000313" key="2">
    <source>
        <dbReference type="EMBL" id="CAG7733560.1"/>
    </source>
</evidence>
<dbReference type="InterPro" id="IPR004045">
    <property type="entry name" value="Glutathione_S-Trfase_N"/>
</dbReference>